<evidence type="ECO:0000256" key="3">
    <source>
        <dbReference type="SAM" id="Phobius"/>
    </source>
</evidence>
<dbReference type="PANTHER" id="PTHR22803">
    <property type="entry name" value="MANNOSE, PHOSPHOLIPASE, LECTIN RECEPTOR RELATED"/>
    <property type="match status" value="1"/>
</dbReference>
<dbReference type="PROSITE" id="PS50041">
    <property type="entry name" value="C_TYPE_LECTIN_2"/>
    <property type="match status" value="1"/>
</dbReference>
<feature type="region of interest" description="Disordered" evidence="2">
    <location>
        <begin position="1"/>
        <end position="163"/>
    </location>
</feature>
<reference evidence="5" key="2">
    <citation type="submission" date="2023-04" db="EMBL/GenBank/DDBJ databases">
        <authorList>
            <person name="Bu L."/>
            <person name="Lu L."/>
            <person name="Laidemitt M.R."/>
            <person name="Zhang S.M."/>
            <person name="Mutuku M."/>
            <person name="Mkoji G."/>
            <person name="Steinauer M."/>
            <person name="Loker E.S."/>
        </authorList>
    </citation>
    <scope>NUCLEOTIDE SEQUENCE</scope>
    <source>
        <strain evidence="5">KasaAsao</strain>
        <tissue evidence="5">Whole Snail</tissue>
    </source>
</reference>
<dbReference type="InterPro" id="IPR001304">
    <property type="entry name" value="C-type_lectin-like"/>
</dbReference>
<dbReference type="CDD" id="cd00037">
    <property type="entry name" value="CLECT"/>
    <property type="match status" value="1"/>
</dbReference>
<feature type="compositionally biased region" description="Low complexity" evidence="2">
    <location>
        <begin position="47"/>
        <end position="59"/>
    </location>
</feature>
<organism evidence="5 6">
    <name type="scientific">Biomphalaria pfeifferi</name>
    <name type="common">Bloodfluke planorb</name>
    <name type="synonym">Freshwater snail</name>
    <dbReference type="NCBI Taxonomy" id="112525"/>
    <lineage>
        <taxon>Eukaryota</taxon>
        <taxon>Metazoa</taxon>
        <taxon>Spiralia</taxon>
        <taxon>Lophotrochozoa</taxon>
        <taxon>Mollusca</taxon>
        <taxon>Gastropoda</taxon>
        <taxon>Heterobranchia</taxon>
        <taxon>Euthyneura</taxon>
        <taxon>Panpulmonata</taxon>
        <taxon>Hygrophila</taxon>
        <taxon>Lymnaeoidea</taxon>
        <taxon>Planorbidae</taxon>
        <taxon>Biomphalaria</taxon>
    </lineage>
</organism>
<keyword evidence="3" id="KW-0472">Membrane</keyword>
<dbReference type="SMART" id="SM00034">
    <property type="entry name" value="CLECT"/>
    <property type="match status" value="1"/>
</dbReference>
<keyword evidence="3" id="KW-0812">Transmembrane</keyword>
<feature type="compositionally biased region" description="Polar residues" evidence="2">
    <location>
        <begin position="20"/>
        <end position="33"/>
    </location>
</feature>
<comment type="caution">
    <text evidence="5">The sequence shown here is derived from an EMBL/GenBank/DDBJ whole genome shotgun (WGS) entry which is preliminary data.</text>
</comment>
<evidence type="ECO:0000313" key="6">
    <source>
        <dbReference type="Proteomes" id="UP001233172"/>
    </source>
</evidence>
<feature type="domain" description="C-type lectin" evidence="4">
    <location>
        <begin position="240"/>
        <end position="367"/>
    </location>
</feature>
<name>A0AAD8FEX4_BIOPF</name>
<evidence type="ECO:0000256" key="1">
    <source>
        <dbReference type="ARBA" id="ARBA00023157"/>
    </source>
</evidence>
<keyword evidence="3" id="KW-1133">Transmembrane helix</keyword>
<gene>
    <name evidence="5" type="ORF">Bpfe_008118</name>
</gene>
<evidence type="ECO:0000259" key="4">
    <source>
        <dbReference type="PROSITE" id="PS50041"/>
    </source>
</evidence>
<protein>
    <submittedName>
        <fullName evidence="5">CD209 antigen-like protein 2</fullName>
    </submittedName>
</protein>
<dbReference type="Pfam" id="PF00059">
    <property type="entry name" value="Lectin_C"/>
    <property type="match status" value="1"/>
</dbReference>
<proteinExistence type="predicted"/>
<dbReference type="InterPro" id="IPR016187">
    <property type="entry name" value="CTDL_fold"/>
</dbReference>
<dbReference type="InterPro" id="IPR018378">
    <property type="entry name" value="C-type_lectin_CS"/>
</dbReference>
<keyword evidence="6" id="KW-1185">Reference proteome</keyword>
<dbReference type="SUPFAM" id="SSF56436">
    <property type="entry name" value="C-type lectin-like"/>
    <property type="match status" value="1"/>
</dbReference>
<dbReference type="Proteomes" id="UP001233172">
    <property type="component" value="Unassembled WGS sequence"/>
</dbReference>
<evidence type="ECO:0000256" key="2">
    <source>
        <dbReference type="SAM" id="MobiDB-lite"/>
    </source>
</evidence>
<feature type="compositionally biased region" description="Low complexity" evidence="2">
    <location>
        <begin position="87"/>
        <end position="105"/>
    </location>
</feature>
<feature type="compositionally biased region" description="Basic and acidic residues" evidence="2">
    <location>
        <begin position="120"/>
        <end position="133"/>
    </location>
</feature>
<accession>A0AAD8FEX4</accession>
<dbReference type="AlphaFoldDB" id="A0AAD8FEX4"/>
<dbReference type="InterPro" id="IPR016186">
    <property type="entry name" value="C-type_lectin-like/link_sf"/>
</dbReference>
<feature type="transmembrane region" description="Helical" evidence="3">
    <location>
        <begin position="169"/>
        <end position="193"/>
    </location>
</feature>
<dbReference type="PROSITE" id="PS00615">
    <property type="entry name" value="C_TYPE_LECTIN_1"/>
    <property type="match status" value="1"/>
</dbReference>
<keyword evidence="1" id="KW-1015">Disulfide bond</keyword>
<dbReference type="EMBL" id="JASAOG010000025">
    <property type="protein sequence ID" value="KAK0062447.1"/>
    <property type="molecule type" value="Genomic_DNA"/>
</dbReference>
<evidence type="ECO:0000313" key="5">
    <source>
        <dbReference type="EMBL" id="KAK0062447.1"/>
    </source>
</evidence>
<reference evidence="5" key="1">
    <citation type="journal article" date="2023" name="PLoS Negl. Trop. Dis.">
        <title>A genome sequence for Biomphalaria pfeifferi, the major vector snail for the human-infecting parasite Schistosoma mansoni.</title>
        <authorList>
            <person name="Bu L."/>
            <person name="Lu L."/>
            <person name="Laidemitt M.R."/>
            <person name="Zhang S.M."/>
            <person name="Mutuku M."/>
            <person name="Mkoji G."/>
            <person name="Steinauer M."/>
            <person name="Loker E.S."/>
        </authorList>
    </citation>
    <scope>NUCLEOTIDE SEQUENCE</scope>
    <source>
        <strain evidence="5">KasaAsao</strain>
    </source>
</reference>
<sequence length="375" mass="41287">MSTMLNKSTPEYLELIDANRPTQSNNGHPSSNVYLEPSPPNDRPVASTSKTSPTSTTRSVDSAKLNPHISPAKSKSEVKESGGTSPASATSYNVSSGSSSANGAHHAPHRGIPPIAKRPSHLDLPEHPSEHPDTGTYSQLESVDQYDLSPTRRHILGRSPEQSEKSKKFMSLATCCFIFSVAAIFTTILSSILTVGKNIESSLNEKLSSLETLHVQSSKELLEAINKGGCKVTADLIVKYSGTCYCLYRKQLSWNSAREFCLTKGNDVHLAEICKKEDNDFLIPYLQIAKTKQGIWLGASSLSGEWQWNYTGKSIEQFDPSQWDVGQPSSFSPQGHRENCLEVYNWTSPMYKWNDIDCSYAQPFLCSSDESNCCC</sequence>
<dbReference type="Gene3D" id="3.10.100.10">
    <property type="entry name" value="Mannose-Binding Protein A, subunit A"/>
    <property type="match status" value="1"/>
</dbReference>
<dbReference type="InterPro" id="IPR050111">
    <property type="entry name" value="C-type_lectin/snaclec_domain"/>
</dbReference>